<name>A0A7J0E0S4_9ERIC</name>
<dbReference type="AlphaFoldDB" id="A0A7J0E0S4"/>
<evidence type="ECO:0000313" key="2">
    <source>
        <dbReference type="Proteomes" id="UP000585474"/>
    </source>
</evidence>
<dbReference type="EMBL" id="BJWL01000473">
    <property type="protein sequence ID" value="GFS46771.1"/>
    <property type="molecule type" value="Genomic_DNA"/>
</dbReference>
<keyword evidence="2" id="KW-1185">Reference proteome</keyword>
<organism evidence="1 2">
    <name type="scientific">Actinidia rufa</name>
    <dbReference type="NCBI Taxonomy" id="165716"/>
    <lineage>
        <taxon>Eukaryota</taxon>
        <taxon>Viridiplantae</taxon>
        <taxon>Streptophyta</taxon>
        <taxon>Embryophyta</taxon>
        <taxon>Tracheophyta</taxon>
        <taxon>Spermatophyta</taxon>
        <taxon>Magnoliopsida</taxon>
        <taxon>eudicotyledons</taxon>
        <taxon>Gunneridae</taxon>
        <taxon>Pentapetalae</taxon>
        <taxon>asterids</taxon>
        <taxon>Ericales</taxon>
        <taxon>Actinidiaceae</taxon>
        <taxon>Actinidia</taxon>
    </lineage>
</organism>
<reference evidence="2" key="1">
    <citation type="submission" date="2019-07" db="EMBL/GenBank/DDBJ databases">
        <title>De Novo Assembly of kiwifruit Actinidia rufa.</title>
        <authorList>
            <person name="Sugita-Konishi S."/>
            <person name="Sato K."/>
            <person name="Mori E."/>
            <person name="Abe Y."/>
            <person name="Kisaki G."/>
            <person name="Hamano K."/>
            <person name="Suezawa K."/>
            <person name="Otani M."/>
            <person name="Fukuda T."/>
            <person name="Manabe T."/>
            <person name="Gomi K."/>
            <person name="Tabuchi M."/>
            <person name="Akimitsu K."/>
            <person name="Kataoka I."/>
        </authorList>
    </citation>
    <scope>NUCLEOTIDE SEQUENCE [LARGE SCALE GENOMIC DNA]</scope>
    <source>
        <strain evidence="2">cv. Fuchu</strain>
    </source>
</reference>
<gene>
    <name evidence="1" type="ORF">Acr_00g0104090</name>
</gene>
<evidence type="ECO:0000313" key="1">
    <source>
        <dbReference type="EMBL" id="GFS46771.1"/>
    </source>
</evidence>
<comment type="caution">
    <text evidence="1">The sequence shown here is derived from an EMBL/GenBank/DDBJ whole genome shotgun (WGS) entry which is preliminary data.</text>
</comment>
<accession>A0A7J0E0S4</accession>
<sequence length="174" mass="19085">MLGIMVLSKSYCNNLPDSFKTLDTPGSEPKTRFGAKNDGPIRLSVLIERIQGVSRNDLGNVGGGEAEILKKLDLGLDGAVKICRENEGAALDELLHVGPRETALLEKREYRVGFFRVFQVLLGGREFGDGFGRELVAAKQVVCDGDGLLPKGGRAERGERRRGDVDFVWVPERE</sequence>
<protein>
    <submittedName>
        <fullName evidence="1">Uncharacterized protein</fullName>
    </submittedName>
</protein>
<proteinExistence type="predicted"/>
<dbReference type="Proteomes" id="UP000585474">
    <property type="component" value="Unassembled WGS sequence"/>
</dbReference>